<protein>
    <submittedName>
        <fullName evidence="9">Transcriptional repressor</fullName>
    </submittedName>
</protein>
<feature type="binding site" evidence="7">
    <location>
        <position position="125"/>
    </location>
    <ligand>
        <name>Zn(2+)</name>
        <dbReference type="ChEBI" id="CHEBI:29105"/>
    </ligand>
</feature>
<dbReference type="PANTHER" id="PTHR33202">
    <property type="entry name" value="ZINC UPTAKE REGULATION PROTEIN"/>
    <property type="match status" value="1"/>
</dbReference>
<feature type="binding site" evidence="7">
    <location>
        <position position="88"/>
    </location>
    <ligand>
        <name>Zn(2+)</name>
        <dbReference type="ChEBI" id="CHEBI:29105"/>
    </ligand>
</feature>
<feature type="binding site" evidence="8">
    <location>
        <position position="117"/>
    </location>
    <ligand>
        <name>Fe cation</name>
        <dbReference type="ChEBI" id="CHEBI:24875"/>
    </ligand>
</feature>
<dbReference type="Proteomes" id="UP000192343">
    <property type="component" value="Unassembled WGS sequence"/>
</dbReference>
<dbReference type="Gene3D" id="3.30.1490.190">
    <property type="match status" value="1"/>
</dbReference>
<keyword evidence="8" id="KW-0408">Iron</keyword>
<dbReference type="Pfam" id="PF01475">
    <property type="entry name" value="FUR"/>
    <property type="match status" value="1"/>
</dbReference>
<keyword evidence="5" id="KW-0238">DNA-binding</keyword>
<dbReference type="InterPro" id="IPR043135">
    <property type="entry name" value="Fur_C"/>
</dbReference>
<dbReference type="GO" id="GO:0000976">
    <property type="term" value="F:transcription cis-regulatory region binding"/>
    <property type="evidence" value="ECO:0007669"/>
    <property type="project" value="TreeGrafter"/>
</dbReference>
<evidence type="ECO:0000256" key="4">
    <source>
        <dbReference type="ARBA" id="ARBA00023015"/>
    </source>
</evidence>
<evidence type="ECO:0000256" key="1">
    <source>
        <dbReference type="ARBA" id="ARBA00007957"/>
    </source>
</evidence>
<evidence type="ECO:0000256" key="7">
    <source>
        <dbReference type="PIRSR" id="PIRSR602481-1"/>
    </source>
</evidence>
<reference evidence="9 10" key="1">
    <citation type="submission" date="2017-03" db="EMBL/GenBank/DDBJ databases">
        <title>Draft Genome sequence of Marispirochaeta sp. strain JC444.</title>
        <authorList>
            <person name="Shivani Y."/>
            <person name="Subhash Y."/>
            <person name="Sasikala C."/>
            <person name="Ramana C."/>
        </authorList>
    </citation>
    <scope>NUCLEOTIDE SEQUENCE [LARGE SCALE GENOMIC DNA]</scope>
    <source>
        <strain evidence="9 10">JC444</strain>
    </source>
</reference>
<keyword evidence="4" id="KW-0805">Transcription regulation</keyword>
<organism evidence="9 10">
    <name type="scientific">Marispirochaeta aestuarii</name>
    <dbReference type="NCBI Taxonomy" id="1963862"/>
    <lineage>
        <taxon>Bacteria</taxon>
        <taxon>Pseudomonadati</taxon>
        <taxon>Spirochaetota</taxon>
        <taxon>Spirochaetia</taxon>
        <taxon>Spirochaetales</taxon>
        <taxon>Spirochaetaceae</taxon>
        <taxon>Marispirochaeta</taxon>
    </lineage>
</organism>
<dbReference type="InterPro" id="IPR036388">
    <property type="entry name" value="WH-like_DNA-bd_sf"/>
</dbReference>
<dbReference type="STRING" id="1963862.B4O97_08210"/>
<comment type="similarity">
    <text evidence="1">Belongs to the Fur family.</text>
</comment>
<sequence length="132" mass="15537">MAKNRRYNRSRQRDRILELLRETGDHPTADWLYTQLKDEFPNLSVGTIYRNLNILLDQGLIKKIDFGSTFDRFEANTAPHYHFICDRCGSIIDLDLPIDPDLDSRVNDRTPYTALRHKIEFFGLCNRCSNMQ</sequence>
<comment type="cofactor">
    <cofactor evidence="7">
        <name>Zn(2+)</name>
        <dbReference type="ChEBI" id="CHEBI:29105"/>
    </cofactor>
    <text evidence="7">Binds 1 zinc ion per subunit.</text>
</comment>
<dbReference type="GO" id="GO:0045892">
    <property type="term" value="P:negative regulation of DNA-templated transcription"/>
    <property type="evidence" value="ECO:0007669"/>
    <property type="project" value="TreeGrafter"/>
</dbReference>
<gene>
    <name evidence="9" type="ORF">B4O97_08210</name>
</gene>
<feature type="binding site" evidence="7">
    <location>
        <position position="128"/>
    </location>
    <ligand>
        <name>Zn(2+)</name>
        <dbReference type="ChEBI" id="CHEBI:29105"/>
    </ligand>
</feature>
<comment type="caution">
    <text evidence="9">The sequence shown here is derived from an EMBL/GenBank/DDBJ whole genome shotgun (WGS) entry which is preliminary data.</text>
</comment>
<dbReference type="OrthoDB" id="8659436at2"/>
<dbReference type="GO" id="GO:0003700">
    <property type="term" value="F:DNA-binding transcription factor activity"/>
    <property type="evidence" value="ECO:0007669"/>
    <property type="project" value="InterPro"/>
</dbReference>
<accession>A0A1Y1RYG9</accession>
<evidence type="ECO:0000256" key="5">
    <source>
        <dbReference type="ARBA" id="ARBA00023125"/>
    </source>
</evidence>
<dbReference type="SUPFAM" id="SSF46785">
    <property type="entry name" value="Winged helix' DNA-binding domain"/>
    <property type="match status" value="1"/>
</dbReference>
<dbReference type="RefSeq" id="WP_083049901.1">
    <property type="nucleotide sequence ID" value="NZ_MWQY01000008.1"/>
</dbReference>
<keyword evidence="3 7" id="KW-0862">Zinc</keyword>
<evidence type="ECO:0000313" key="10">
    <source>
        <dbReference type="Proteomes" id="UP000192343"/>
    </source>
</evidence>
<dbReference type="GO" id="GO:1900376">
    <property type="term" value="P:regulation of secondary metabolite biosynthetic process"/>
    <property type="evidence" value="ECO:0007669"/>
    <property type="project" value="TreeGrafter"/>
</dbReference>
<comment type="cofactor">
    <cofactor evidence="8">
        <name>Mn(2+)</name>
        <dbReference type="ChEBI" id="CHEBI:29035"/>
    </cofactor>
    <cofactor evidence="8">
        <name>Fe(2+)</name>
        <dbReference type="ChEBI" id="CHEBI:29033"/>
    </cofactor>
    <text evidence="8">Binds 1 Mn(2+) or Fe(2+) ion per subunit.</text>
</comment>
<dbReference type="AlphaFoldDB" id="A0A1Y1RYG9"/>
<dbReference type="PANTHER" id="PTHR33202:SF7">
    <property type="entry name" value="FERRIC UPTAKE REGULATION PROTEIN"/>
    <property type="match status" value="1"/>
</dbReference>
<evidence type="ECO:0000256" key="2">
    <source>
        <dbReference type="ARBA" id="ARBA00022491"/>
    </source>
</evidence>
<dbReference type="Gene3D" id="1.10.10.10">
    <property type="entry name" value="Winged helix-like DNA-binding domain superfamily/Winged helix DNA-binding domain"/>
    <property type="match status" value="1"/>
</dbReference>
<name>A0A1Y1RYG9_9SPIO</name>
<feature type="binding site" evidence="7">
    <location>
        <position position="85"/>
    </location>
    <ligand>
        <name>Zn(2+)</name>
        <dbReference type="ChEBI" id="CHEBI:29105"/>
    </ligand>
</feature>
<evidence type="ECO:0000313" key="9">
    <source>
        <dbReference type="EMBL" id="ORC35619.1"/>
    </source>
</evidence>
<dbReference type="InterPro" id="IPR002481">
    <property type="entry name" value="FUR"/>
</dbReference>
<keyword evidence="2" id="KW-0678">Repressor</keyword>
<keyword evidence="7" id="KW-0479">Metal-binding</keyword>
<dbReference type="InterPro" id="IPR036390">
    <property type="entry name" value="WH_DNA-bd_sf"/>
</dbReference>
<proteinExistence type="inferred from homology"/>
<keyword evidence="6" id="KW-0804">Transcription</keyword>
<keyword evidence="10" id="KW-1185">Reference proteome</keyword>
<evidence type="ECO:0000256" key="6">
    <source>
        <dbReference type="ARBA" id="ARBA00023163"/>
    </source>
</evidence>
<dbReference type="GO" id="GO:0008270">
    <property type="term" value="F:zinc ion binding"/>
    <property type="evidence" value="ECO:0007669"/>
    <property type="project" value="TreeGrafter"/>
</dbReference>
<dbReference type="EMBL" id="MWQY01000008">
    <property type="protein sequence ID" value="ORC35619.1"/>
    <property type="molecule type" value="Genomic_DNA"/>
</dbReference>
<evidence type="ECO:0000256" key="3">
    <source>
        <dbReference type="ARBA" id="ARBA00022833"/>
    </source>
</evidence>
<dbReference type="CDD" id="cd07153">
    <property type="entry name" value="Fur_like"/>
    <property type="match status" value="1"/>
</dbReference>
<evidence type="ECO:0000256" key="8">
    <source>
        <dbReference type="PIRSR" id="PIRSR602481-2"/>
    </source>
</evidence>